<comment type="caution">
    <text evidence="2">The sequence shown here is derived from an EMBL/GenBank/DDBJ whole genome shotgun (WGS) entry which is preliminary data.</text>
</comment>
<keyword evidence="1" id="KW-1133">Transmembrane helix</keyword>
<dbReference type="EMBL" id="PDCK01000040">
    <property type="protein sequence ID" value="PRQ54146.1"/>
    <property type="molecule type" value="Genomic_DNA"/>
</dbReference>
<feature type="transmembrane region" description="Helical" evidence="1">
    <location>
        <begin position="101"/>
        <end position="121"/>
    </location>
</feature>
<proteinExistence type="predicted"/>
<dbReference type="GO" id="GO:0005774">
    <property type="term" value="C:vacuolar membrane"/>
    <property type="evidence" value="ECO:0007669"/>
    <property type="project" value="TreeGrafter"/>
</dbReference>
<organism evidence="2 3">
    <name type="scientific">Rosa chinensis</name>
    <name type="common">China rose</name>
    <dbReference type="NCBI Taxonomy" id="74649"/>
    <lineage>
        <taxon>Eukaryota</taxon>
        <taxon>Viridiplantae</taxon>
        <taxon>Streptophyta</taxon>
        <taxon>Embryophyta</taxon>
        <taxon>Tracheophyta</taxon>
        <taxon>Spermatophyta</taxon>
        <taxon>Magnoliopsida</taxon>
        <taxon>eudicotyledons</taxon>
        <taxon>Gunneridae</taxon>
        <taxon>Pentapetalae</taxon>
        <taxon>rosids</taxon>
        <taxon>fabids</taxon>
        <taxon>Rosales</taxon>
        <taxon>Rosaceae</taxon>
        <taxon>Rosoideae</taxon>
        <taxon>Rosoideae incertae sedis</taxon>
        <taxon>Rosa</taxon>
    </lineage>
</organism>
<evidence type="ECO:0000313" key="3">
    <source>
        <dbReference type="Proteomes" id="UP000238479"/>
    </source>
</evidence>
<dbReference type="PANTHER" id="PTHR13131:SF5">
    <property type="entry name" value="CYSTINOSIN"/>
    <property type="match status" value="1"/>
</dbReference>
<evidence type="ECO:0000256" key="1">
    <source>
        <dbReference type="SAM" id="Phobius"/>
    </source>
</evidence>
<dbReference type="Gramene" id="PRQ54146">
    <property type="protein sequence ID" value="PRQ54146"/>
    <property type="gene ID" value="RchiOBHm_Chr2g0174301"/>
</dbReference>
<dbReference type="OMA" id="QIAIHEP"/>
<keyword evidence="1" id="KW-0812">Transmembrane</keyword>
<keyword evidence="3" id="KW-1185">Reference proteome</keyword>
<dbReference type="InterPro" id="IPR005282">
    <property type="entry name" value="LC_transporter"/>
</dbReference>
<dbReference type="Proteomes" id="UP000238479">
    <property type="component" value="Chromosome 2"/>
</dbReference>
<dbReference type="GO" id="GO:0015184">
    <property type="term" value="F:L-cystine transmembrane transporter activity"/>
    <property type="evidence" value="ECO:0007669"/>
    <property type="project" value="TreeGrafter"/>
</dbReference>
<sequence length="153" mass="17085">MLISVVGLSIDFVVLNLTKHSSYLIYNATFRSSTLKSTVSERLMIPVAANDVAFSAHAVFVTSVILFQIAIHEPDHFVTQASFTLVSPLCMQQGSQKLSKIAIGIVFAVWLFAAVCFLVALPTHYWLWLISVFEYIRYTDIVTFHFCAIGVSF</sequence>
<accession>A0A2P6S646</accession>
<keyword evidence="1" id="KW-0472">Membrane</keyword>
<dbReference type="PANTHER" id="PTHR13131">
    <property type="entry name" value="CYSTINOSIN"/>
    <property type="match status" value="1"/>
</dbReference>
<reference evidence="2 3" key="1">
    <citation type="journal article" date="2018" name="Nat. Genet.">
        <title>The Rosa genome provides new insights in the design of modern roses.</title>
        <authorList>
            <person name="Bendahmane M."/>
        </authorList>
    </citation>
    <scope>NUCLEOTIDE SEQUENCE [LARGE SCALE GENOMIC DNA]</scope>
    <source>
        <strain evidence="3">cv. Old Blush</strain>
    </source>
</reference>
<gene>
    <name evidence="2" type="ORF">RchiOBHm_Chr2g0174301</name>
</gene>
<evidence type="ECO:0000313" key="2">
    <source>
        <dbReference type="EMBL" id="PRQ54146.1"/>
    </source>
</evidence>
<name>A0A2P6S646_ROSCH</name>
<dbReference type="AlphaFoldDB" id="A0A2P6S646"/>
<protein>
    <submittedName>
        <fullName evidence="2">Putative lysosomal cystine transporter</fullName>
    </submittedName>
</protein>